<reference evidence="5 6" key="1">
    <citation type="submission" date="2018-03" db="EMBL/GenBank/DDBJ databases">
        <title>Draft Genome Sequences of the Obligatory Marine Myxobacteria Enhygromyxa salina SWB007.</title>
        <authorList>
            <person name="Poehlein A."/>
            <person name="Moghaddam J.A."/>
            <person name="Harms H."/>
            <person name="Alanjari M."/>
            <person name="Koenig G.M."/>
            <person name="Daniel R."/>
            <person name="Schaeberle T.F."/>
        </authorList>
    </citation>
    <scope>NUCLEOTIDE SEQUENCE [LARGE SCALE GENOMIC DNA]</scope>
    <source>
        <strain evidence="5 6">SWB007</strain>
    </source>
</reference>
<dbReference type="PROSITE" id="PS51318">
    <property type="entry name" value="TAT"/>
    <property type="match status" value="1"/>
</dbReference>
<dbReference type="Gene3D" id="2.60.130.10">
    <property type="entry name" value="Aromatic compound dioxygenase"/>
    <property type="match status" value="1"/>
</dbReference>
<evidence type="ECO:0000256" key="1">
    <source>
        <dbReference type="ARBA" id="ARBA00007825"/>
    </source>
</evidence>
<dbReference type="SUPFAM" id="SSF49482">
    <property type="entry name" value="Aromatic compound dioxygenase"/>
    <property type="match status" value="1"/>
</dbReference>
<dbReference type="PANTHER" id="PTHR33711">
    <property type="entry name" value="DIOXYGENASE, PUTATIVE (AFU_ORTHOLOGUE AFUA_2G02910)-RELATED"/>
    <property type="match status" value="1"/>
</dbReference>
<evidence type="ECO:0000313" key="6">
    <source>
        <dbReference type="Proteomes" id="UP000238823"/>
    </source>
</evidence>
<evidence type="ECO:0000256" key="3">
    <source>
        <dbReference type="ARBA" id="ARBA00023002"/>
    </source>
</evidence>
<dbReference type="InterPro" id="IPR000627">
    <property type="entry name" value="Intradiol_dOase_C"/>
</dbReference>
<feature type="domain" description="Intradiol ring-cleavage dioxygenases" evidence="4">
    <location>
        <begin position="73"/>
        <end position="203"/>
    </location>
</feature>
<dbReference type="InterPro" id="IPR006311">
    <property type="entry name" value="TAT_signal"/>
</dbReference>
<accession>A0A2S9Y7T2</accession>
<dbReference type="EMBL" id="PVNL01000117">
    <property type="protein sequence ID" value="PRQ01155.1"/>
    <property type="molecule type" value="Genomic_DNA"/>
</dbReference>
<dbReference type="OrthoDB" id="9800887at2"/>
<dbReference type="Pfam" id="PF00775">
    <property type="entry name" value="Dioxygenase_C"/>
    <property type="match status" value="1"/>
</dbReference>
<keyword evidence="2 5" id="KW-0223">Dioxygenase</keyword>
<dbReference type="PANTHER" id="PTHR33711:SF10">
    <property type="entry name" value="INTRADIOL RING-CLEAVAGE DIOXYGENASES DOMAIN-CONTAINING PROTEIN"/>
    <property type="match status" value="1"/>
</dbReference>
<gene>
    <name evidence="5" type="primary">catA2</name>
    <name evidence="5" type="ORF">ENSA7_57600</name>
</gene>
<organism evidence="5 6">
    <name type="scientific">Enhygromyxa salina</name>
    <dbReference type="NCBI Taxonomy" id="215803"/>
    <lineage>
        <taxon>Bacteria</taxon>
        <taxon>Pseudomonadati</taxon>
        <taxon>Myxococcota</taxon>
        <taxon>Polyangia</taxon>
        <taxon>Nannocystales</taxon>
        <taxon>Nannocystaceae</taxon>
        <taxon>Enhygromyxa</taxon>
    </lineage>
</organism>
<dbReference type="GO" id="GO:0008199">
    <property type="term" value="F:ferric iron binding"/>
    <property type="evidence" value="ECO:0007669"/>
    <property type="project" value="InterPro"/>
</dbReference>
<dbReference type="EC" id="1.13.11.1" evidence="5"/>
<evidence type="ECO:0000256" key="2">
    <source>
        <dbReference type="ARBA" id="ARBA00022964"/>
    </source>
</evidence>
<sequence length="222" mass="23357">MSAEPSPTPPGMSRRAFVGLTTLGAAAFACGETGVPAARVDSGDHGGPVDPILGQTCAPPSPGGGCELTPADIEGPFYLPDSPERSNLDTLGEAGVALALSGLVSDAACAPLASVIIEIWHADPSGAYDNSATHNYRGWVRSDADGRYAFTTLIPGRYPNAGTLRPAHIHLKIWRDGAEQLTTQLYFQGDPYLEEDPWAEPARTICLEPHEDGFAGVFDINI</sequence>
<dbReference type="InterPro" id="IPR015889">
    <property type="entry name" value="Intradiol_dOase_core"/>
</dbReference>
<dbReference type="AlphaFoldDB" id="A0A2S9Y7T2"/>
<dbReference type="InterPro" id="IPR050770">
    <property type="entry name" value="Intradiol_RC_Dioxygenase"/>
</dbReference>
<protein>
    <submittedName>
        <fullName evidence="5">Catechol 1,2-dioxygenase 2</fullName>
        <ecNumber evidence="5">1.13.11.1</ecNumber>
    </submittedName>
</protein>
<evidence type="ECO:0000259" key="4">
    <source>
        <dbReference type="Pfam" id="PF00775"/>
    </source>
</evidence>
<evidence type="ECO:0000313" key="5">
    <source>
        <dbReference type="EMBL" id="PRQ01155.1"/>
    </source>
</evidence>
<name>A0A2S9Y7T2_9BACT</name>
<keyword evidence="3 5" id="KW-0560">Oxidoreductase</keyword>
<comment type="similarity">
    <text evidence="1">Belongs to the intradiol ring-cleavage dioxygenase family.</text>
</comment>
<dbReference type="GO" id="GO:0018576">
    <property type="term" value="F:catechol 1,2-dioxygenase activity"/>
    <property type="evidence" value="ECO:0007669"/>
    <property type="project" value="UniProtKB-EC"/>
</dbReference>
<dbReference type="Proteomes" id="UP000238823">
    <property type="component" value="Unassembled WGS sequence"/>
</dbReference>
<proteinExistence type="inferred from homology"/>
<comment type="caution">
    <text evidence="5">The sequence shown here is derived from an EMBL/GenBank/DDBJ whole genome shotgun (WGS) entry which is preliminary data.</text>
</comment>